<protein>
    <submittedName>
        <fullName evidence="1">Uncharacterized protein</fullName>
    </submittedName>
</protein>
<keyword evidence="2" id="KW-1185">Reference proteome</keyword>
<dbReference type="AlphaFoldDB" id="A0A834TSI2"/>
<proteinExistence type="predicted"/>
<organism evidence="1 2">
    <name type="scientific">Senna tora</name>
    <dbReference type="NCBI Taxonomy" id="362788"/>
    <lineage>
        <taxon>Eukaryota</taxon>
        <taxon>Viridiplantae</taxon>
        <taxon>Streptophyta</taxon>
        <taxon>Embryophyta</taxon>
        <taxon>Tracheophyta</taxon>
        <taxon>Spermatophyta</taxon>
        <taxon>Magnoliopsida</taxon>
        <taxon>eudicotyledons</taxon>
        <taxon>Gunneridae</taxon>
        <taxon>Pentapetalae</taxon>
        <taxon>rosids</taxon>
        <taxon>fabids</taxon>
        <taxon>Fabales</taxon>
        <taxon>Fabaceae</taxon>
        <taxon>Caesalpinioideae</taxon>
        <taxon>Cassia clade</taxon>
        <taxon>Senna</taxon>
    </lineage>
</organism>
<dbReference type="EMBL" id="JAAIUW010000007">
    <property type="protein sequence ID" value="KAF7823094.1"/>
    <property type="molecule type" value="Genomic_DNA"/>
</dbReference>
<sequence length="35" mass="3711">MAEKAHVGGITESEIKKVGLAVNVVAFLYSFVFGV</sequence>
<gene>
    <name evidence="1" type="ORF">G2W53_021238</name>
</gene>
<evidence type="ECO:0000313" key="2">
    <source>
        <dbReference type="Proteomes" id="UP000634136"/>
    </source>
</evidence>
<evidence type="ECO:0000313" key="1">
    <source>
        <dbReference type="EMBL" id="KAF7823094.1"/>
    </source>
</evidence>
<name>A0A834TSI2_9FABA</name>
<comment type="caution">
    <text evidence="1">The sequence shown here is derived from an EMBL/GenBank/DDBJ whole genome shotgun (WGS) entry which is preliminary data.</text>
</comment>
<accession>A0A834TSI2</accession>
<reference evidence="1" key="1">
    <citation type="submission" date="2020-09" db="EMBL/GenBank/DDBJ databases">
        <title>Genome-Enabled Discovery of Anthraquinone Biosynthesis in Senna tora.</title>
        <authorList>
            <person name="Kang S.-H."/>
            <person name="Pandey R.P."/>
            <person name="Lee C.-M."/>
            <person name="Sim J.-S."/>
            <person name="Jeong J.-T."/>
            <person name="Choi B.-S."/>
            <person name="Jung M."/>
            <person name="Ginzburg D."/>
            <person name="Zhao K."/>
            <person name="Won S.Y."/>
            <person name="Oh T.-J."/>
            <person name="Yu Y."/>
            <person name="Kim N.-H."/>
            <person name="Lee O.R."/>
            <person name="Lee T.-H."/>
            <person name="Bashyal P."/>
            <person name="Kim T.-S."/>
            <person name="Lee W.-H."/>
            <person name="Kawkins C."/>
            <person name="Kim C.-K."/>
            <person name="Kim J.S."/>
            <person name="Ahn B.O."/>
            <person name="Rhee S.Y."/>
            <person name="Sohng J.K."/>
        </authorList>
    </citation>
    <scope>NUCLEOTIDE SEQUENCE</scope>
    <source>
        <tissue evidence="1">Leaf</tissue>
    </source>
</reference>
<dbReference type="Proteomes" id="UP000634136">
    <property type="component" value="Unassembled WGS sequence"/>
</dbReference>